<evidence type="ECO:0000256" key="1">
    <source>
        <dbReference type="SAM" id="MobiDB-lite"/>
    </source>
</evidence>
<name>A0A167TZV5_9AGAM</name>
<dbReference type="EMBL" id="KV418066">
    <property type="protein sequence ID" value="KZP03454.1"/>
    <property type="molecule type" value="Genomic_DNA"/>
</dbReference>
<dbReference type="STRING" id="436010.A0A167TZV5"/>
<feature type="compositionally biased region" description="Basic and acidic residues" evidence="1">
    <location>
        <begin position="410"/>
        <end position="447"/>
    </location>
</feature>
<protein>
    <recommendedName>
        <fullName evidence="4">BTB domain-containing protein</fullName>
    </recommendedName>
</protein>
<feature type="region of interest" description="Disordered" evidence="1">
    <location>
        <begin position="484"/>
        <end position="602"/>
    </location>
</feature>
<evidence type="ECO:0000313" key="2">
    <source>
        <dbReference type="EMBL" id="KZP03454.1"/>
    </source>
</evidence>
<gene>
    <name evidence="2" type="ORF">FIBSPDRAFT_807785</name>
</gene>
<feature type="compositionally biased region" description="Basic and acidic residues" evidence="1">
    <location>
        <begin position="523"/>
        <end position="532"/>
    </location>
</feature>
<feature type="compositionally biased region" description="Basic residues" evidence="1">
    <location>
        <begin position="368"/>
        <end position="378"/>
    </location>
</feature>
<feature type="compositionally biased region" description="Basic and acidic residues" evidence="1">
    <location>
        <begin position="283"/>
        <end position="336"/>
    </location>
</feature>
<dbReference type="Proteomes" id="UP000076532">
    <property type="component" value="Unassembled WGS sequence"/>
</dbReference>
<feature type="region of interest" description="Disordered" evidence="1">
    <location>
        <begin position="283"/>
        <end position="468"/>
    </location>
</feature>
<dbReference type="OrthoDB" id="2367075at2759"/>
<evidence type="ECO:0008006" key="4">
    <source>
        <dbReference type="Google" id="ProtNLM"/>
    </source>
</evidence>
<feature type="compositionally biased region" description="Basic and acidic residues" evidence="1">
    <location>
        <begin position="582"/>
        <end position="595"/>
    </location>
</feature>
<sequence length="644" mass="71044">MGSNASLRVEHSKSYEVPQAPVDAYPMHERFCFPAENIYFLVEGVLYSVHRYFFERDSSSFVGQGLSKQEPMVLTNVSTHDFDLFLSILYPTSFGVHPASTVEEWSGILYLADKWSFLSIRTLAVAQIAPIASSIDKIVFGRLYNINEWLTSAYHAVCIRLDALSLEEGRRLGVDDVIRINAIRQEFCFIRISGSSPKLFEEDVKSRFGLAIQREPAASEKRTKHVADKLKADDAAEATSKKEEAAKAADIQRKKREAAAVEKRQTEEAEDKARELEAKRAQKLREAEKAKVAEIEQQQKRREATDREAKDLEDRRAQEQSEAEAKAADSEQKKAEAASAEAKTAEEQHPESPAVGNQRPESPTVAKSSKKNKKKSKKAGPPARGDTTDVESAASTPVDEKSNETMLARALEEARDAQAKEQQEKDQQGPEATEKLQTDKEEADAKRLGTTSPKSPAKVTWANPTVPPKSTWGAACLKAASGAVPAKGATGAEAPQGTAANEEEDWSHLSHLTALNRYHTKKAKIDKERDAEEQAELVKQMKQQLADETRTAEGGATHQAASGTCTSGMSNVSNTSISITVSKKDDWSHLSPAERHSKKRNKYLGEYHAETEVERVAKVLKDAKQQMVDEAKAAEEAAAQRPCL</sequence>
<feature type="compositionally biased region" description="Polar residues" evidence="1">
    <location>
        <begin position="559"/>
        <end position="581"/>
    </location>
</feature>
<reference evidence="2 3" key="1">
    <citation type="journal article" date="2016" name="Mol. Biol. Evol.">
        <title>Comparative Genomics of Early-Diverging Mushroom-Forming Fungi Provides Insights into the Origins of Lignocellulose Decay Capabilities.</title>
        <authorList>
            <person name="Nagy L.G."/>
            <person name="Riley R."/>
            <person name="Tritt A."/>
            <person name="Adam C."/>
            <person name="Daum C."/>
            <person name="Floudas D."/>
            <person name="Sun H."/>
            <person name="Yadav J.S."/>
            <person name="Pangilinan J."/>
            <person name="Larsson K.H."/>
            <person name="Matsuura K."/>
            <person name="Barry K."/>
            <person name="Labutti K."/>
            <person name="Kuo R."/>
            <person name="Ohm R.A."/>
            <person name="Bhattacharya S.S."/>
            <person name="Shirouzu T."/>
            <person name="Yoshinaga Y."/>
            <person name="Martin F.M."/>
            <person name="Grigoriev I.V."/>
            <person name="Hibbett D.S."/>
        </authorList>
    </citation>
    <scope>NUCLEOTIDE SEQUENCE [LARGE SCALE GENOMIC DNA]</scope>
    <source>
        <strain evidence="2 3">CBS 109695</strain>
    </source>
</reference>
<organism evidence="2 3">
    <name type="scientific">Athelia psychrophila</name>
    <dbReference type="NCBI Taxonomy" id="1759441"/>
    <lineage>
        <taxon>Eukaryota</taxon>
        <taxon>Fungi</taxon>
        <taxon>Dikarya</taxon>
        <taxon>Basidiomycota</taxon>
        <taxon>Agaricomycotina</taxon>
        <taxon>Agaricomycetes</taxon>
        <taxon>Agaricomycetidae</taxon>
        <taxon>Atheliales</taxon>
        <taxon>Atheliaceae</taxon>
        <taxon>Athelia</taxon>
    </lineage>
</organism>
<keyword evidence="3" id="KW-1185">Reference proteome</keyword>
<dbReference type="AlphaFoldDB" id="A0A167TZV5"/>
<evidence type="ECO:0000313" key="3">
    <source>
        <dbReference type="Proteomes" id="UP000076532"/>
    </source>
</evidence>
<feature type="region of interest" description="Disordered" evidence="1">
    <location>
        <begin position="233"/>
        <end position="252"/>
    </location>
</feature>
<accession>A0A167TZV5</accession>
<proteinExistence type="predicted"/>